<accession>A0A0A5I3K9</accession>
<organism evidence="2 3">
    <name type="scientific">Photobacterium sp. (strain ATCC 43367)</name>
    <dbReference type="NCBI Taxonomy" id="379097"/>
    <lineage>
        <taxon>Bacteria</taxon>
        <taxon>Pseudomonadati</taxon>
        <taxon>Pseudomonadota</taxon>
        <taxon>Gammaproteobacteria</taxon>
        <taxon>Vibrionales</taxon>
        <taxon>Vibrionaceae</taxon>
        <taxon>Vibrio</taxon>
        <taxon>Vibrio oreintalis group</taxon>
    </lineage>
</organism>
<name>A0A0A5I3K9_PHOS4</name>
<comment type="caution">
    <text evidence="2">The sequence shown here is derived from an EMBL/GenBank/DDBJ whole genome shotgun (WGS) entry which is preliminary data.</text>
</comment>
<proteinExistence type="predicted"/>
<dbReference type="AlphaFoldDB" id="A0A0A5I3K9"/>
<dbReference type="RefSeq" id="WP_038188742.1">
    <property type="nucleotide sequence ID" value="NZ_JRWP01000004.1"/>
</dbReference>
<dbReference type="Proteomes" id="UP000030451">
    <property type="component" value="Unassembled WGS sequence"/>
</dbReference>
<feature type="region of interest" description="Disordered" evidence="1">
    <location>
        <begin position="231"/>
        <end position="301"/>
    </location>
</feature>
<protein>
    <submittedName>
        <fullName evidence="2">Uncharacterized protein</fullName>
    </submittedName>
</protein>
<gene>
    <name evidence="2" type="ORF">NM06_05455</name>
</gene>
<reference evidence="2 3" key="1">
    <citation type="submission" date="2014-10" db="EMBL/GenBank/DDBJ databases">
        <title>Genome sequencing of Vibrio sinaloensis T08.</title>
        <authorList>
            <person name="Chan K.-G."/>
            <person name="Mohamad N.I."/>
        </authorList>
    </citation>
    <scope>NUCLEOTIDE SEQUENCE [LARGE SCALE GENOMIC DNA]</scope>
    <source>
        <strain evidence="2 3">T08</strain>
    </source>
</reference>
<dbReference type="EMBL" id="JRWP01000004">
    <property type="protein sequence ID" value="KGY10354.1"/>
    <property type="molecule type" value="Genomic_DNA"/>
</dbReference>
<evidence type="ECO:0000313" key="3">
    <source>
        <dbReference type="Proteomes" id="UP000030451"/>
    </source>
</evidence>
<evidence type="ECO:0000256" key="1">
    <source>
        <dbReference type="SAM" id="MobiDB-lite"/>
    </source>
</evidence>
<evidence type="ECO:0000313" key="2">
    <source>
        <dbReference type="EMBL" id="KGY10354.1"/>
    </source>
</evidence>
<feature type="compositionally biased region" description="Basic and acidic residues" evidence="1">
    <location>
        <begin position="242"/>
        <end position="258"/>
    </location>
</feature>
<sequence>MEHNNDTIQQTANTFTLFYTALSAVKGMSCNAVLLLSHLLKLLHLNKPPHNKIIFGAMEAFNQLGLSQSEYKTAKRKLKELRIIDVQSNGIGLRNTIEIKLSEIATLAGLESTAPINSADIDLILAELKDKPNSSEMCGVIRFFPRLVTDVGLSITEALIFNQLKYRSDSKKTVMYSSVRLARELACGKTKISNARQSLINKGLIATVKHGIGNHIVYKLTVKGTLLSSQALSSMPQPPVPKEQDGAPENKVKNHLLPDGKIGNPKVNNSNLPVETSKLPSQNMPSINKDQIDKKSLGEPNRLIPPYCRSKEYSAQGLLTFIKREQWTDVHLWHMTDSQVRTFTIYLETMSVQPICDENNLHAWLSRFKNSQKYNRSLSTRAK</sequence>
<feature type="compositionally biased region" description="Polar residues" evidence="1">
    <location>
        <begin position="266"/>
        <end position="289"/>
    </location>
</feature>